<name>A0A8K0CSN2_IGNLU</name>
<evidence type="ECO:0000313" key="2">
    <source>
        <dbReference type="EMBL" id="KAF2890916.1"/>
    </source>
</evidence>
<gene>
    <name evidence="2" type="ORF">ILUMI_15257</name>
</gene>
<dbReference type="Proteomes" id="UP000801492">
    <property type="component" value="Unassembled WGS sequence"/>
</dbReference>
<feature type="non-terminal residue" evidence="2">
    <location>
        <position position="1"/>
    </location>
</feature>
<keyword evidence="3" id="KW-1185">Reference proteome</keyword>
<evidence type="ECO:0000313" key="3">
    <source>
        <dbReference type="Proteomes" id="UP000801492"/>
    </source>
</evidence>
<sequence>MSQPEEQITTENDQSKNNENYNQAITSVLQSKQLEMTEDIQSGNEEEYDQEVVSVDQRNRNITDARKTYDVPNDLELNYEENTFTPDQPNILKDTACWVKVTRRIGGRFAQCNIASRLSYSDGSFMEWGGISTEARTLLVAVNKGVLTAKRLMHSNARSYVARIVNEYLDEVGINRMNWFEFNPIEH</sequence>
<protein>
    <submittedName>
        <fullName evidence="2">Uncharacterized protein</fullName>
    </submittedName>
</protein>
<proteinExistence type="predicted"/>
<evidence type="ECO:0000256" key="1">
    <source>
        <dbReference type="SAM" id="MobiDB-lite"/>
    </source>
</evidence>
<comment type="caution">
    <text evidence="2">The sequence shown here is derived from an EMBL/GenBank/DDBJ whole genome shotgun (WGS) entry which is preliminary data.</text>
</comment>
<accession>A0A8K0CSN2</accession>
<dbReference type="AlphaFoldDB" id="A0A8K0CSN2"/>
<feature type="region of interest" description="Disordered" evidence="1">
    <location>
        <begin position="1"/>
        <end position="30"/>
    </location>
</feature>
<organism evidence="2 3">
    <name type="scientific">Ignelater luminosus</name>
    <name type="common">Cucubano</name>
    <name type="synonym">Pyrophorus luminosus</name>
    <dbReference type="NCBI Taxonomy" id="2038154"/>
    <lineage>
        <taxon>Eukaryota</taxon>
        <taxon>Metazoa</taxon>
        <taxon>Ecdysozoa</taxon>
        <taxon>Arthropoda</taxon>
        <taxon>Hexapoda</taxon>
        <taxon>Insecta</taxon>
        <taxon>Pterygota</taxon>
        <taxon>Neoptera</taxon>
        <taxon>Endopterygota</taxon>
        <taxon>Coleoptera</taxon>
        <taxon>Polyphaga</taxon>
        <taxon>Elateriformia</taxon>
        <taxon>Elateroidea</taxon>
        <taxon>Elateridae</taxon>
        <taxon>Agrypninae</taxon>
        <taxon>Pyrophorini</taxon>
        <taxon>Ignelater</taxon>
    </lineage>
</organism>
<reference evidence="2" key="1">
    <citation type="submission" date="2019-08" db="EMBL/GenBank/DDBJ databases">
        <title>The genome of the North American firefly Photinus pyralis.</title>
        <authorList>
            <consortium name="Photinus pyralis genome working group"/>
            <person name="Fallon T.R."/>
            <person name="Sander Lower S.E."/>
            <person name="Weng J.-K."/>
        </authorList>
    </citation>
    <scope>NUCLEOTIDE SEQUENCE</scope>
    <source>
        <strain evidence="2">TRF0915ILg1</strain>
        <tissue evidence="2">Whole body</tissue>
    </source>
</reference>
<dbReference type="EMBL" id="VTPC01043917">
    <property type="protein sequence ID" value="KAF2890916.1"/>
    <property type="molecule type" value="Genomic_DNA"/>
</dbReference>
<dbReference type="OrthoDB" id="25402at2759"/>